<reference evidence="1 2" key="1">
    <citation type="submission" date="2015-12" db="EMBL/GenBank/DDBJ databases">
        <title>Bacillus cereus Group isolate.</title>
        <authorList>
            <person name="Kovac J."/>
        </authorList>
    </citation>
    <scope>NUCLEOTIDE SEQUENCE [LARGE SCALE GENOMIC DNA]</scope>
    <source>
        <strain evidence="1 2">FSL W8-0275</strain>
    </source>
</reference>
<dbReference type="Proteomes" id="UP000075591">
    <property type="component" value="Unassembled WGS sequence"/>
</dbReference>
<accession>A0A150AZZ7</accession>
<organism evidence="1 2">
    <name type="scientific">Bacillus cereus</name>
    <dbReference type="NCBI Taxonomy" id="1396"/>
    <lineage>
        <taxon>Bacteria</taxon>
        <taxon>Bacillati</taxon>
        <taxon>Bacillota</taxon>
        <taxon>Bacilli</taxon>
        <taxon>Bacillales</taxon>
        <taxon>Bacillaceae</taxon>
        <taxon>Bacillus</taxon>
        <taxon>Bacillus cereus group</taxon>
    </lineage>
</organism>
<evidence type="ECO:0000313" key="1">
    <source>
        <dbReference type="EMBL" id="KXX90086.1"/>
    </source>
</evidence>
<sequence>MKFLSEIYPNVKFFEKESDKKQIFYGVERSKLKKRVHVEDFVFIRPDCEFNTISWITGNEDSYYDALHINDFSYVLEKENVEELYRELVSDATFKNALENVHINNFYHFERTDCLPKEVHAFVLHFLNEMNHKNVLFNDADWEDSIGVYDGDKTHHRIILNEKNGYVYAEDLDCLVQEEASFKNGSFSSKLYLTTEGDLIQEFHSHSEKDLAHHMTVLQVIEGKEKEQYLQLIFKKEGN</sequence>
<dbReference type="RefSeq" id="WP_061114683.1">
    <property type="nucleotide sequence ID" value="NZ_AP022949.1"/>
</dbReference>
<name>A0A150AZZ7_BACCE</name>
<dbReference type="AlphaFoldDB" id="A0A150AZZ7"/>
<evidence type="ECO:0000313" key="2">
    <source>
        <dbReference type="Proteomes" id="UP000075591"/>
    </source>
</evidence>
<protein>
    <submittedName>
        <fullName evidence="1">Uncharacterized protein</fullName>
    </submittedName>
</protein>
<proteinExistence type="predicted"/>
<comment type="caution">
    <text evidence="1">The sequence shown here is derived from an EMBL/GenBank/DDBJ whole genome shotgun (WGS) entry which is preliminary data.</text>
</comment>
<dbReference type="EMBL" id="LOMT01000123">
    <property type="protein sequence ID" value="KXX90086.1"/>
    <property type="molecule type" value="Genomic_DNA"/>
</dbReference>
<gene>
    <name evidence="1" type="ORF">AT274_01635</name>
</gene>